<gene>
    <name evidence="1" type="ORF">EI427_19945</name>
</gene>
<dbReference type="RefSeq" id="WP_126618051.1">
    <property type="nucleotide sequence ID" value="NZ_CP034562.1"/>
</dbReference>
<organism evidence="1 2">
    <name type="scientific">Flammeovirga pectinis</name>
    <dbReference type="NCBI Taxonomy" id="2494373"/>
    <lineage>
        <taxon>Bacteria</taxon>
        <taxon>Pseudomonadati</taxon>
        <taxon>Bacteroidota</taxon>
        <taxon>Cytophagia</taxon>
        <taxon>Cytophagales</taxon>
        <taxon>Flammeovirgaceae</taxon>
        <taxon>Flammeovirga</taxon>
    </lineage>
</organism>
<dbReference type="Proteomes" id="UP000267268">
    <property type="component" value="Chromosome 1"/>
</dbReference>
<dbReference type="KEGG" id="fll:EI427_19945"/>
<name>A0A3Q9FRN7_9BACT</name>
<protein>
    <recommendedName>
        <fullName evidence="3">Ig-like domain-containing protein</fullName>
    </recommendedName>
</protein>
<dbReference type="AlphaFoldDB" id="A0A3Q9FRN7"/>
<evidence type="ECO:0000313" key="1">
    <source>
        <dbReference type="EMBL" id="AZQ64400.1"/>
    </source>
</evidence>
<reference evidence="1 2" key="1">
    <citation type="submission" date="2018-12" db="EMBL/GenBank/DDBJ databases">
        <title>Flammeovirga pectinis sp. nov., isolated from the gut of the Korean scallop, Patinopecten yessoensis.</title>
        <authorList>
            <person name="Bae J.-W."/>
            <person name="Jeong Y.-S."/>
            <person name="Kang W."/>
        </authorList>
    </citation>
    <scope>NUCLEOTIDE SEQUENCE [LARGE SCALE GENOMIC DNA]</scope>
    <source>
        <strain evidence="1 2">L12M1</strain>
    </source>
</reference>
<dbReference type="OrthoDB" id="3193440at2"/>
<evidence type="ECO:0008006" key="3">
    <source>
        <dbReference type="Google" id="ProtNLM"/>
    </source>
</evidence>
<keyword evidence="2" id="KW-1185">Reference proteome</keyword>
<dbReference type="EMBL" id="CP034562">
    <property type="protein sequence ID" value="AZQ64400.1"/>
    <property type="molecule type" value="Genomic_DNA"/>
</dbReference>
<proteinExistence type="predicted"/>
<accession>A0A3Q9FRN7</accession>
<sequence>MTQRFYYIFSFFFILIFSLQNSFAQMGVSIYEGELTNKQEVQLNINISDAYKMKVSDNFDFYGADWINYQKTYFFKLPEGDGEKEVFVKFQLRDGTITDTFVAYTILDTKPPSNRGRVNFSRGNYTKYRKVEIDLKCEGATWMNISNSTVFNRNDWVPFRKHVHSWLLPSGDGIKKIYVKFKDTAGNETKVYTDHIKLDSKAPKPKSIEILPEFAVVDKEKNITYVNQHNRNVGLEMMADGAEYMKISNSMNFYGHKWRRYTDYLDDWVMEDDIFEGYKRVYIRFRDKAGNESSTIYTSIYVDTKPPINPRIAINDGDEYTKSLNVTLQLHATEAVEMRIANDKEFDTASDWEPISKIKIWKLKEGDTGIRDVWVSYRDRAKNQSLPIKASIQYDKDPPTNGQIFIKGDITKTKDSEIIVRATADDALMMRIALEENFDRAHWREYSTKPMKIFLGTRGGDYKVKVQFRDRARNLSEISETTIYQEIRPLSPRITIDNNKEYNTTQDGKVMLSLFCLNATKMMVSSDPNFSDGEWIDYTNRLTYFLNDPDGVKTIYARFKTATETESISVQDKINWDKTPPFNAQFNLKVLPTESRIYYTKDYTVTVKAEDAVAMQLTEDSTFYSASWKPYTELPTFYGMSVKGGPIGYRTLYIRFKDFAGNISEPLSKEIYFDATSPQNLHVKINVPESTGQIATPRNYTFIRDVALDMEMYADSAYFMRIADNPTWQNSEWVPFTEHYNYALKGDEGKKIIYVQFKDDHDNSTRIIKKNIIWDRDPPTQPRIIINENKAYTKSESRQIIINPICNGADYMILSNNPDLSDGIWMHYRSRVKWTLTEGDGDKVIYGKFYDYAGNESFEARGKITLDRTIPTVSEIVINSHELMTNKLEVQLKITAENADEMIISNDYSFAAPCTWEPYRHTKKWKLENRDGEAKVYVKVRNVAGTQSESLHSKITLDTNHPILFKLSINNGATGTDTENVTVQTKVSDDTVEMQLSSSDNFSGAQWINYKSEVPYKLAGRGRQNIFVRFKDENGNISKALKTDIVVYKNVK</sequence>
<evidence type="ECO:0000313" key="2">
    <source>
        <dbReference type="Proteomes" id="UP000267268"/>
    </source>
</evidence>